<dbReference type="FunFam" id="3.10.10.10:FF:000003">
    <property type="entry name" value="Retrovirus-related Pol polyprotein from transposon 297-like Protein"/>
    <property type="match status" value="1"/>
</dbReference>
<dbReference type="PANTHER" id="PTHR37984">
    <property type="entry name" value="PROTEIN CBG26694"/>
    <property type="match status" value="1"/>
</dbReference>
<dbReference type="InterPro" id="IPR050951">
    <property type="entry name" value="Retrovirus_Pol_polyprotein"/>
</dbReference>
<dbReference type="PANTHER" id="PTHR37984:SF7">
    <property type="entry name" value="INTEGRASE CATALYTIC DOMAIN-CONTAINING PROTEIN"/>
    <property type="match status" value="1"/>
</dbReference>
<accession>A0A2G8JL32</accession>
<dbReference type="Proteomes" id="UP000230750">
    <property type="component" value="Unassembled WGS sequence"/>
</dbReference>
<dbReference type="InterPro" id="IPR043502">
    <property type="entry name" value="DNA/RNA_pol_sf"/>
</dbReference>
<organism evidence="1 2">
    <name type="scientific">Stichopus japonicus</name>
    <name type="common">Sea cucumber</name>
    <dbReference type="NCBI Taxonomy" id="307972"/>
    <lineage>
        <taxon>Eukaryota</taxon>
        <taxon>Metazoa</taxon>
        <taxon>Echinodermata</taxon>
        <taxon>Eleutherozoa</taxon>
        <taxon>Echinozoa</taxon>
        <taxon>Holothuroidea</taxon>
        <taxon>Aspidochirotacea</taxon>
        <taxon>Aspidochirotida</taxon>
        <taxon>Stichopodidae</taxon>
        <taxon>Apostichopus</taxon>
    </lineage>
</organism>
<evidence type="ECO:0000313" key="1">
    <source>
        <dbReference type="EMBL" id="PIK36435.1"/>
    </source>
</evidence>
<evidence type="ECO:0000313" key="2">
    <source>
        <dbReference type="Proteomes" id="UP000230750"/>
    </source>
</evidence>
<proteinExistence type="predicted"/>
<protein>
    <submittedName>
        <fullName evidence="1">Uncharacterized protein</fullName>
    </submittedName>
</protein>
<reference evidence="1 2" key="1">
    <citation type="journal article" date="2017" name="PLoS Biol.">
        <title>The sea cucumber genome provides insights into morphological evolution and visceral regeneration.</title>
        <authorList>
            <person name="Zhang X."/>
            <person name="Sun L."/>
            <person name="Yuan J."/>
            <person name="Sun Y."/>
            <person name="Gao Y."/>
            <person name="Zhang L."/>
            <person name="Li S."/>
            <person name="Dai H."/>
            <person name="Hamel J.F."/>
            <person name="Liu C."/>
            <person name="Yu Y."/>
            <person name="Liu S."/>
            <person name="Lin W."/>
            <person name="Guo K."/>
            <person name="Jin S."/>
            <person name="Xu P."/>
            <person name="Storey K.B."/>
            <person name="Huan P."/>
            <person name="Zhang T."/>
            <person name="Zhou Y."/>
            <person name="Zhang J."/>
            <person name="Lin C."/>
            <person name="Li X."/>
            <person name="Xing L."/>
            <person name="Huo D."/>
            <person name="Sun M."/>
            <person name="Wang L."/>
            <person name="Mercier A."/>
            <person name="Li F."/>
            <person name="Yang H."/>
            <person name="Xiang J."/>
        </authorList>
    </citation>
    <scope>NUCLEOTIDE SEQUENCE [LARGE SCALE GENOMIC DNA]</scope>
    <source>
        <strain evidence="1">Shaxun</strain>
        <tissue evidence="1">Muscle</tissue>
    </source>
</reference>
<dbReference type="Gene3D" id="3.10.10.10">
    <property type="entry name" value="HIV Type 1 Reverse Transcriptase, subunit A, domain 1"/>
    <property type="match status" value="1"/>
</dbReference>
<name>A0A2G8JL32_STIJA</name>
<sequence>MLMLFEGRGKKPRVDHHNVAGVVLTTTMGNALLWGQNVKNVGRLVTGNVYADPNQNPNYHQRDVYNGVKAPIDFYVVDVDKQVILGLKASLTMKLVTVNCNLQVVKDWTPINDTKDLTRLYPDRFKGIGQFKGDYHIVIHKEALPVVYNARRCPIHIQEEIKKELDEMVKLDVIASVEEPNDWVSSLAYTQKPNGRWRICLDPRDLNKVIKRTHHRITDHRGDTHKFSGAKVFSKLDAKHGYCRNLSMNHPVT</sequence>
<comment type="caution">
    <text evidence="1">The sequence shown here is derived from an EMBL/GenBank/DDBJ whole genome shotgun (WGS) entry which is preliminary data.</text>
</comment>
<dbReference type="Gene3D" id="3.30.70.270">
    <property type="match status" value="1"/>
</dbReference>
<gene>
    <name evidence="1" type="ORF">BSL78_26733</name>
</gene>
<dbReference type="AlphaFoldDB" id="A0A2G8JL32"/>
<dbReference type="SUPFAM" id="SSF56672">
    <property type="entry name" value="DNA/RNA polymerases"/>
    <property type="match status" value="1"/>
</dbReference>
<dbReference type="InterPro" id="IPR043128">
    <property type="entry name" value="Rev_trsase/Diguanyl_cyclase"/>
</dbReference>
<dbReference type="OrthoDB" id="2286242at2759"/>
<keyword evidence="2" id="KW-1185">Reference proteome</keyword>
<dbReference type="EMBL" id="MRZV01001676">
    <property type="protein sequence ID" value="PIK36435.1"/>
    <property type="molecule type" value="Genomic_DNA"/>
</dbReference>